<evidence type="ECO:0000313" key="4">
    <source>
        <dbReference type="Proteomes" id="UP001589906"/>
    </source>
</evidence>
<keyword evidence="4" id="KW-1185">Reference proteome</keyword>
<dbReference type="PANTHER" id="PTHR22572">
    <property type="entry name" value="SUGAR-1-PHOSPHATE GUANYL TRANSFERASE"/>
    <property type="match status" value="1"/>
</dbReference>
<sequence length="350" mass="37359">MSRPGFGLEANLAAPDAPLVEVIARLDAARHKLIVLVDAEGRLVGTVSDGDVRRGLLRGVRLEDPARAVANLSPLTVPASGEAAAVSRRRLEERGVAFAPVVAADGRVVGLFPEAPAAHGPRDNLVVIMAGGRGVRLAPLTHTCPKPMLKVGGRPLLETIIERLRAQGFGRFRLAVNYLAEVITDHFGDGAAFGVEIGYLREDQPLGTAGALSLLDEPIDQPLLVMNGDLLTRVDFGGLLDFHGDHGGAATLCVRRERMQAAFGVVETDGDRFMTGLVEKPTYEWLVNCGIYALSPAALTILPPGERFDMTDALKRLADDGRGVGVFPLHEDWLDVGRPADLEAARRGGR</sequence>
<dbReference type="SUPFAM" id="SSF54631">
    <property type="entry name" value="CBS-domain pair"/>
    <property type="match status" value="1"/>
</dbReference>
<dbReference type="InterPro" id="IPR046342">
    <property type="entry name" value="CBS_dom_sf"/>
</dbReference>
<dbReference type="EMBL" id="JBHLSW010000002">
    <property type="protein sequence ID" value="MFC0632442.1"/>
    <property type="molecule type" value="Genomic_DNA"/>
</dbReference>
<keyword evidence="1" id="KW-0129">CBS domain</keyword>
<dbReference type="Gene3D" id="3.10.580.10">
    <property type="entry name" value="CBS-domain"/>
    <property type="match status" value="1"/>
</dbReference>
<dbReference type="SUPFAM" id="SSF53448">
    <property type="entry name" value="Nucleotide-diphospho-sugar transferases"/>
    <property type="match status" value="1"/>
</dbReference>
<dbReference type="InterPro" id="IPR050486">
    <property type="entry name" value="Mannose-1P_guanyltransferase"/>
</dbReference>
<dbReference type="InterPro" id="IPR000644">
    <property type="entry name" value="CBS_dom"/>
</dbReference>
<reference evidence="3 4" key="1">
    <citation type="submission" date="2024-09" db="EMBL/GenBank/DDBJ databases">
        <authorList>
            <person name="Sun Q."/>
            <person name="Mori K."/>
        </authorList>
    </citation>
    <scope>NUCLEOTIDE SEQUENCE [LARGE SCALE GENOMIC DNA]</scope>
    <source>
        <strain evidence="3 4">NCAIM B.02621</strain>
    </source>
</reference>
<evidence type="ECO:0000259" key="2">
    <source>
        <dbReference type="PROSITE" id="PS51371"/>
    </source>
</evidence>
<gene>
    <name evidence="3" type="ORF">ACFFGE_00910</name>
</gene>
<comment type="caution">
    <text evidence="3">The sequence shown here is derived from an EMBL/GenBank/DDBJ whole genome shotgun (WGS) entry which is preliminary data.</text>
</comment>
<dbReference type="Pfam" id="PF00571">
    <property type="entry name" value="CBS"/>
    <property type="match status" value="1"/>
</dbReference>
<accession>A0ABV6QYK4</accession>
<dbReference type="PROSITE" id="PS51371">
    <property type="entry name" value="CBS"/>
    <property type="match status" value="1"/>
</dbReference>
<dbReference type="Gene3D" id="3.90.550.10">
    <property type="entry name" value="Spore Coat Polysaccharide Biosynthesis Protein SpsA, Chain A"/>
    <property type="match status" value="1"/>
</dbReference>
<dbReference type="RefSeq" id="WP_376833393.1">
    <property type="nucleotide sequence ID" value="NZ_JBHLSW010000002.1"/>
</dbReference>
<dbReference type="InterPro" id="IPR029044">
    <property type="entry name" value="Nucleotide-diphossugar_trans"/>
</dbReference>
<evidence type="ECO:0000256" key="1">
    <source>
        <dbReference type="PROSITE-ProRule" id="PRU00703"/>
    </source>
</evidence>
<evidence type="ECO:0000313" key="3">
    <source>
        <dbReference type="EMBL" id="MFC0632442.1"/>
    </source>
</evidence>
<dbReference type="Pfam" id="PF00483">
    <property type="entry name" value="NTP_transferase"/>
    <property type="match status" value="1"/>
</dbReference>
<dbReference type="Proteomes" id="UP001589906">
    <property type="component" value="Unassembled WGS sequence"/>
</dbReference>
<protein>
    <submittedName>
        <fullName evidence="3">Nucleotidyltransferase family protein</fullName>
    </submittedName>
</protein>
<dbReference type="InterPro" id="IPR005835">
    <property type="entry name" value="NTP_transferase_dom"/>
</dbReference>
<proteinExistence type="predicted"/>
<name>A0ABV6QYK4_9CAUL</name>
<feature type="domain" description="CBS" evidence="2">
    <location>
        <begin position="1"/>
        <end position="62"/>
    </location>
</feature>
<organism evidence="3 4">
    <name type="scientific">Brevundimonas balnearis</name>
    <dbReference type="NCBI Taxonomy" id="1572858"/>
    <lineage>
        <taxon>Bacteria</taxon>
        <taxon>Pseudomonadati</taxon>
        <taxon>Pseudomonadota</taxon>
        <taxon>Alphaproteobacteria</taxon>
        <taxon>Caulobacterales</taxon>
        <taxon>Caulobacteraceae</taxon>
        <taxon>Brevundimonas</taxon>
    </lineage>
</organism>
<dbReference type="CDD" id="cd06426">
    <property type="entry name" value="NTP_transferase_like_2"/>
    <property type="match status" value="1"/>
</dbReference>